<keyword evidence="1" id="KW-0175">Coiled coil</keyword>
<gene>
    <name evidence="2" type="ORF">P8C59_008799</name>
</gene>
<proteinExistence type="predicted"/>
<dbReference type="AlphaFoldDB" id="A0AAD9IC71"/>
<feature type="coiled-coil region" evidence="1">
    <location>
        <begin position="82"/>
        <end position="286"/>
    </location>
</feature>
<evidence type="ECO:0000256" key="1">
    <source>
        <dbReference type="SAM" id="Coils"/>
    </source>
</evidence>
<sequence length="717" mass="80849">MSPAVAEFDPELALPRLDQVSPDNATLKLPLGPVELTRHYFQREVKPASIFQAKARATSKVEKLEASVHEKARDVEARDLSIQKRNKAIQQLQEQKLILENETKMLSAKTEESGLRMGELKAKCNTFREKLNAAIKEQQELFIRSRKMCADTLQDMEAERESAELKAKSVEALREKMIGSLRSEIEQAKQEGQQLARTICDLRNRVGDKERELSREKDNIRDLVAKQEVQQELQASLATISAQNKTIVAKLDEQQARLQDQQTESSAQYAAQLAAVTEQLQELQTRILGQPEQWKQCFAPQEESLKGLESKVEGAMTSQAQAVKAISDGLRKDLASHMSEIWQHLEDQEKTLSQQIKDKSEENSSLGSLLAGRDEECEQLQIELEAVDAQTREQDEVIEALNDRIAELEASVSGPEVTAELHSLQTTADRLQQDLMDRETAIAELEQQLHEQEQARLADAHKFGVDMQKTLRLVQERESEKNQAVGAAKKELQVEMERVITEKHSKLDQMQEEKEMLATQLAKLEQAIKAKDNVERDSQALVHSLQAKLDEAEKQRAALARESEARSAEIRELRVHGSKAVSGLEAEMVATQEKASELAERVEQDKVKLDTIFHALERWAVKQGLTTEFGPALGNVREHGSPSEISSMLKKTGTLMALKRAPLIQRTPSEKTSIAPHLHEHSQDAWLMAQAPQDLDEVAFMSGPEPQRRLRRIETIY</sequence>
<dbReference type="GO" id="GO:0032982">
    <property type="term" value="C:myosin filament"/>
    <property type="evidence" value="ECO:0007669"/>
    <property type="project" value="TreeGrafter"/>
</dbReference>
<comment type="caution">
    <text evidence="2">The sequence shown here is derived from an EMBL/GenBank/DDBJ whole genome shotgun (WGS) entry which is preliminary data.</text>
</comment>
<dbReference type="PANTHER" id="PTHR45615:SF40">
    <property type="entry name" value="MYOSIN HEAVY CHAIN, NON-MUSCLE"/>
    <property type="match status" value="1"/>
</dbReference>
<dbReference type="PANTHER" id="PTHR45615">
    <property type="entry name" value="MYOSIN HEAVY CHAIN, NON-MUSCLE"/>
    <property type="match status" value="1"/>
</dbReference>
<dbReference type="EMBL" id="JAQQPM010000008">
    <property type="protein sequence ID" value="KAK2074604.1"/>
    <property type="molecule type" value="Genomic_DNA"/>
</dbReference>
<dbReference type="GO" id="GO:0051015">
    <property type="term" value="F:actin filament binding"/>
    <property type="evidence" value="ECO:0007669"/>
    <property type="project" value="TreeGrafter"/>
</dbReference>
<protein>
    <submittedName>
        <fullName evidence="2">Uncharacterized protein</fullName>
    </submittedName>
</protein>
<evidence type="ECO:0000313" key="3">
    <source>
        <dbReference type="Proteomes" id="UP001217918"/>
    </source>
</evidence>
<keyword evidence="3" id="KW-1185">Reference proteome</keyword>
<feature type="coiled-coil region" evidence="1">
    <location>
        <begin position="500"/>
        <end position="601"/>
    </location>
</feature>
<accession>A0AAD9IC71</accession>
<dbReference type="Proteomes" id="UP001217918">
    <property type="component" value="Unassembled WGS sequence"/>
</dbReference>
<name>A0AAD9IC71_9PEZI</name>
<dbReference type="GO" id="GO:0000146">
    <property type="term" value="F:microfilament motor activity"/>
    <property type="evidence" value="ECO:0007669"/>
    <property type="project" value="TreeGrafter"/>
</dbReference>
<dbReference type="GO" id="GO:0016460">
    <property type="term" value="C:myosin II complex"/>
    <property type="evidence" value="ECO:0007669"/>
    <property type="project" value="TreeGrafter"/>
</dbReference>
<evidence type="ECO:0000313" key="2">
    <source>
        <dbReference type="EMBL" id="KAK2074604.1"/>
    </source>
</evidence>
<feature type="coiled-coil region" evidence="1">
    <location>
        <begin position="370"/>
        <end position="455"/>
    </location>
</feature>
<dbReference type="GO" id="GO:0005737">
    <property type="term" value="C:cytoplasm"/>
    <property type="evidence" value="ECO:0007669"/>
    <property type="project" value="TreeGrafter"/>
</dbReference>
<organism evidence="2 3">
    <name type="scientific">Phyllachora maydis</name>
    <dbReference type="NCBI Taxonomy" id="1825666"/>
    <lineage>
        <taxon>Eukaryota</taxon>
        <taxon>Fungi</taxon>
        <taxon>Dikarya</taxon>
        <taxon>Ascomycota</taxon>
        <taxon>Pezizomycotina</taxon>
        <taxon>Sordariomycetes</taxon>
        <taxon>Sordariomycetidae</taxon>
        <taxon>Phyllachorales</taxon>
        <taxon>Phyllachoraceae</taxon>
        <taxon>Phyllachora</taxon>
    </lineage>
</organism>
<reference evidence="2" key="1">
    <citation type="journal article" date="2023" name="Mol. Plant Microbe Interact.">
        <title>Elucidating the Obligate Nature and Biological Capacity of an Invasive Fungal Corn Pathogen.</title>
        <authorList>
            <person name="MacCready J.S."/>
            <person name="Roggenkamp E.M."/>
            <person name="Gdanetz K."/>
            <person name="Chilvers M.I."/>
        </authorList>
    </citation>
    <scope>NUCLEOTIDE SEQUENCE</scope>
    <source>
        <strain evidence="2">PM02</strain>
    </source>
</reference>